<dbReference type="GO" id="GO:0005524">
    <property type="term" value="F:ATP binding"/>
    <property type="evidence" value="ECO:0007669"/>
    <property type="project" value="UniProtKB-UniRule"/>
</dbReference>
<keyword evidence="10" id="KW-0460">Magnesium</keyword>
<keyword evidence="18" id="KW-1185">Reference proteome</keyword>
<feature type="transmembrane region" description="Helical" evidence="15">
    <location>
        <begin position="710"/>
        <end position="729"/>
    </location>
</feature>
<evidence type="ECO:0000259" key="16">
    <source>
        <dbReference type="PROSITE" id="PS50846"/>
    </source>
</evidence>
<dbReference type="InterPro" id="IPR001757">
    <property type="entry name" value="P_typ_ATPase"/>
</dbReference>
<dbReference type="EC" id="3.6.3.4" evidence="17"/>
<feature type="transmembrane region" description="Helical" evidence="15">
    <location>
        <begin position="416"/>
        <end position="439"/>
    </location>
</feature>
<dbReference type="InterPro" id="IPR006121">
    <property type="entry name" value="HMA_dom"/>
</dbReference>
<keyword evidence="12 15" id="KW-1133">Transmembrane helix</keyword>
<evidence type="ECO:0000256" key="10">
    <source>
        <dbReference type="ARBA" id="ARBA00022842"/>
    </source>
</evidence>
<feature type="transmembrane region" description="Helical" evidence="15">
    <location>
        <begin position="388"/>
        <end position="410"/>
    </location>
</feature>
<evidence type="ECO:0000256" key="1">
    <source>
        <dbReference type="ARBA" id="ARBA00004651"/>
    </source>
</evidence>
<name>A0A0C5V556_9GAMM</name>
<keyword evidence="9 15" id="KW-0067">ATP-binding</keyword>
<keyword evidence="11" id="KW-1278">Translocase</keyword>
<dbReference type="InterPro" id="IPR023298">
    <property type="entry name" value="ATPase_P-typ_TM_dom_sf"/>
</dbReference>
<evidence type="ECO:0000256" key="13">
    <source>
        <dbReference type="ARBA" id="ARBA00023065"/>
    </source>
</evidence>
<feature type="transmembrane region" description="Helical" evidence="15">
    <location>
        <begin position="178"/>
        <end position="196"/>
    </location>
</feature>
<evidence type="ECO:0000256" key="8">
    <source>
        <dbReference type="ARBA" id="ARBA00022741"/>
    </source>
</evidence>
<evidence type="ECO:0000256" key="12">
    <source>
        <dbReference type="ARBA" id="ARBA00022989"/>
    </source>
</evidence>
<keyword evidence="13" id="KW-0406">Ion transport</keyword>
<dbReference type="CDD" id="cd02079">
    <property type="entry name" value="P-type_ATPase_HM"/>
    <property type="match status" value="1"/>
</dbReference>
<evidence type="ECO:0000313" key="18">
    <source>
        <dbReference type="Proteomes" id="UP000032266"/>
    </source>
</evidence>
<dbReference type="PROSITE" id="PS00154">
    <property type="entry name" value="ATPASE_E1_E2"/>
    <property type="match status" value="1"/>
</dbReference>
<keyword evidence="7 15" id="KW-0479">Metal-binding</keyword>
<evidence type="ECO:0000256" key="9">
    <source>
        <dbReference type="ARBA" id="ARBA00022840"/>
    </source>
</evidence>
<dbReference type="Proteomes" id="UP000032266">
    <property type="component" value="Chromosome"/>
</dbReference>
<dbReference type="NCBIfam" id="TIGR01525">
    <property type="entry name" value="ATPase-IB_hvy"/>
    <property type="match status" value="1"/>
</dbReference>
<dbReference type="Gene3D" id="3.40.1110.10">
    <property type="entry name" value="Calcium-transporting ATPase, cytoplasmic domain N"/>
    <property type="match status" value="1"/>
</dbReference>
<dbReference type="InterPro" id="IPR036163">
    <property type="entry name" value="HMA_dom_sf"/>
</dbReference>
<comment type="subcellular location">
    <subcellularLocation>
        <location evidence="1">Cell membrane</location>
        <topology evidence="1">Multi-pass membrane protein</topology>
    </subcellularLocation>
</comment>
<keyword evidence="4 15" id="KW-1003">Cell membrane</keyword>
<dbReference type="HOGENOM" id="CLU_001771_0_3_6"/>
<dbReference type="InterPro" id="IPR018303">
    <property type="entry name" value="ATPase_P-typ_P_site"/>
</dbReference>
<dbReference type="SUPFAM" id="SSF56784">
    <property type="entry name" value="HAD-like"/>
    <property type="match status" value="1"/>
</dbReference>
<dbReference type="KEGG" id="gsn:YC6258_02563"/>
<accession>A0A0C5V556</accession>
<keyword evidence="5" id="KW-0597">Phosphoprotein</keyword>
<dbReference type="InterPro" id="IPR023214">
    <property type="entry name" value="HAD_sf"/>
</dbReference>
<dbReference type="Pfam" id="PF00122">
    <property type="entry name" value="E1-E2_ATPase"/>
    <property type="match status" value="1"/>
</dbReference>
<evidence type="ECO:0000256" key="11">
    <source>
        <dbReference type="ARBA" id="ARBA00022967"/>
    </source>
</evidence>
<feature type="transmembrane region" description="Helical" evidence="15">
    <location>
        <begin position="735"/>
        <end position="753"/>
    </location>
</feature>
<gene>
    <name evidence="17" type="ORF">YC6258_02563</name>
</gene>
<protein>
    <submittedName>
        <fullName evidence="17">Cation transport ATPase</fullName>
        <ecNumber evidence="17">3.6.3.4</ecNumber>
    </submittedName>
</protein>
<dbReference type="InterPro" id="IPR021993">
    <property type="entry name" value="ATPase-cat-bd"/>
</dbReference>
<dbReference type="NCBIfam" id="TIGR01512">
    <property type="entry name" value="ATPase-IB2_Cd"/>
    <property type="match status" value="1"/>
</dbReference>
<keyword evidence="14 15" id="KW-0472">Membrane</keyword>
<sequence length="758" mass="83844">MAAALAIAGCGLDQFYKFRENASENPETFRRRHTSQYKSYDDPDIQDDFVDRTDPTHASFTLAIEGISCAACVWLIEKRLLQLEGIHQANLNLTNHQLRIEIDLTARKLSQVFVELHHLGYRGKPYQPSQQVSIIDRTQKDFLVRIGIAGIGMMQVMMNTFAIYLGQIDWQFENLLRWTSLILTLPVFFYSAFPFYQAALRDLKSRHLGMDVPVSLAIILAFVPSVWATFTQTGETYYESVTMFTFFLLLGRFLEFRARQHLAVSSNSIDDLVPATAHVVKEDQLLEIPSKKLTVNDIIEILPGESAPADGSIISGQAAIDESMITGEFDPVHKQPGDHILAGSTNTEGVIRVQVSHAPSSSSISLMVRLLNRMEAEKPRIAEIADQGASTFVLVILALSIFTGIGWYFVDSERAFWIALSVLVVTCPCALSLATPVALTASSANLRTEGIIATRGHALPALAGVSEVVFDKTGTLTNGQFDVVQVKSLSNQWNEHQILITCAALEAHSEHPVAVAFKPFIGSLQVRNISVHTSEGIEGFVDSHQYRLGKPEWIRPGITRPGNGHWLLLSSADTDIAWIEVADQLRPDAMMAVQALKQKTLLTTHMLTGDRTERARQINDVLRLDHVAAEQSPHTKVQYIEAIEHPVLMIGDGLNDTLSLSRADVSIAMASATELTKQTADILLLNNQLAKIPMAIILARKTQRIIRQNLAWGLIYNLIALPLAMTGLISPWMAAVGMSFSSLLVVLNALRLTRKVQI</sequence>
<reference evidence="17 18" key="1">
    <citation type="submission" date="2014-01" db="EMBL/GenBank/DDBJ databases">
        <title>Full genme sequencing of cellulolytic bacterium Gynuella sunshinyii YC6258T gen. nov., sp. nov.</title>
        <authorList>
            <person name="Khan H."/>
            <person name="Chung E.J."/>
            <person name="Chung Y.R."/>
        </authorList>
    </citation>
    <scope>NUCLEOTIDE SEQUENCE [LARGE SCALE GENOMIC DNA]</scope>
    <source>
        <strain evidence="17 18">YC6258</strain>
    </source>
</reference>
<dbReference type="PATRIC" id="fig|1445510.3.peg.2518"/>
<keyword evidence="6 15" id="KW-0812">Transmembrane</keyword>
<dbReference type="NCBIfam" id="TIGR01494">
    <property type="entry name" value="ATPase_P-type"/>
    <property type="match status" value="1"/>
</dbReference>
<feature type="transmembrane region" description="Helical" evidence="15">
    <location>
        <begin position="208"/>
        <end position="230"/>
    </location>
</feature>
<dbReference type="SUPFAM" id="SSF81653">
    <property type="entry name" value="Calcium ATPase, transduction domain A"/>
    <property type="match status" value="1"/>
</dbReference>
<comment type="similarity">
    <text evidence="2 15">Belongs to the cation transport ATPase (P-type) (TC 3.A.3) family. Type IB subfamily.</text>
</comment>
<dbReference type="PANTHER" id="PTHR43520">
    <property type="entry name" value="ATP7, ISOFORM B"/>
    <property type="match status" value="1"/>
</dbReference>
<feature type="transmembrane region" description="Helical" evidence="15">
    <location>
        <begin position="142"/>
        <end position="166"/>
    </location>
</feature>
<keyword evidence="17" id="KW-0378">Hydrolase</keyword>
<dbReference type="SUPFAM" id="SSF81665">
    <property type="entry name" value="Calcium ATPase, transmembrane domain M"/>
    <property type="match status" value="1"/>
</dbReference>
<dbReference type="EMBL" id="CP007142">
    <property type="protein sequence ID" value="AJQ94600.1"/>
    <property type="molecule type" value="Genomic_DNA"/>
</dbReference>
<dbReference type="GO" id="GO:0016887">
    <property type="term" value="F:ATP hydrolysis activity"/>
    <property type="evidence" value="ECO:0007669"/>
    <property type="project" value="InterPro"/>
</dbReference>
<evidence type="ECO:0000256" key="2">
    <source>
        <dbReference type="ARBA" id="ARBA00006024"/>
    </source>
</evidence>
<dbReference type="InterPro" id="IPR036412">
    <property type="entry name" value="HAD-like_sf"/>
</dbReference>
<dbReference type="AlphaFoldDB" id="A0A0C5V556"/>
<evidence type="ECO:0000256" key="14">
    <source>
        <dbReference type="ARBA" id="ARBA00023136"/>
    </source>
</evidence>
<keyword evidence="8 15" id="KW-0547">Nucleotide-binding</keyword>
<dbReference type="InterPro" id="IPR059000">
    <property type="entry name" value="ATPase_P-type_domA"/>
</dbReference>
<dbReference type="InterPro" id="IPR023299">
    <property type="entry name" value="ATPase_P-typ_cyto_dom_N"/>
</dbReference>
<dbReference type="Pfam" id="PF12156">
    <property type="entry name" value="ATPase-cat_bd"/>
    <property type="match status" value="1"/>
</dbReference>
<dbReference type="GO" id="GO:0005886">
    <property type="term" value="C:plasma membrane"/>
    <property type="evidence" value="ECO:0007669"/>
    <property type="project" value="UniProtKB-SubCell"/>
</dbReference>
<evidence type="ECO:0000256" key="3">
    <source>
        <dbReference type="ARBA" id="ARBA00022448"/>
    </source>
</evidence>
<dbReference type="InterPro" id="IPR027256">
    <property type="entry name" value="P-typ_ATPase_IB"/>
</dbReference>
<dbReference type="SUPFAM" id="SSF55008">
    <property type="entry name" value="HMA, heavy metal-associated domain"/>
    <property type="match status" value="1"/>
</dbReference>
<feature type="domain" description="HMA" evidence="16">
    <location>
        <begin position="58"/>
        <end position="124"/>
    </location>
</feature>
<proteinExistence type="inferred from homology"/>
<dbReference type="GO" id="GO:0043682">
    <property type="term" value="F:P-type divalent copper transporter activity"/>
    <property type="evidence" value="ECO:0007669"/>
    <property type="project" value="TreeGrafter"/>
</dbReference>
<dbReference type="GO" id="GO:0005507">
    <property type="term" value="F:copper ion binding"/>
    <property type="evidence" value="ECO:0007669"/>
    <property type="project" value="TreeGrafter"/>
</dbReference>
<dbReference type="PRINTS" id="PR00119">
    <property type="entry name" value="CATATPASE"/>
</dbReference>
<dbReference type="Pfam" id="PF00403">
    <property type="entry name" value="HMA"/>
    <property type="match status" value="1"/>
</dbReference>
<evidence type="ECO:0000256" key="7">
    <source>
        <dbReference type="ARBA" id="ARBA00022723"/>
    </source>
</evidence>
<keyword evidence="3" id="KW-0813">Transport</keyword>
<dbReference type="GO" id="GO:0055070">
    <property type="term" value="P:copper ion homeostasis"/>
    <property type="evidence" value="ECO:0007669"/>
    <property type="project" value="TreeGrafter"/>
</dbReference>
<dbReference type="PROSITE" id="PS01229">
    <property type="entry name" value="COF_2"/>
    <property type="match status" value="1"/>
</dbReference>
<dbReference type="PANTHER" id="PTHR43520:SF5">
    <property type="entry name" value="CATION-TRANSPORTING P-TYPE ATPASE-RELATED"/>
    <property type="match status" value="1"/>
</dbReference>
<evidence type="ECO:0000256" key="15">
    <source>
        <dbReference type="RuleBase" id="RU362081"/>
    </source>
</evidence>
<feature type="transmembrane region" description="Helical" evidence="15">
    <location>
        <begin position="236"/>
        <end position="254"/>
    </location>
</feature>
<dbReference type="CDD" id="cd00371">
    <property type="entry name" value="HMA"/>
    <property type="match status" value="1"/>
</dbReference>
<dbReference type="Gene3D" id="3.30.70.100">
    <property type="match status" value="1"/>
</dbReference>
<evidence type="ECO:0000256" key="4">
    <source>
        <dbReference type="ARBA" id="ARBA00022475"/>
    </source>
</evidence>
<evidence type="ECO:0000256" key="5">
    <source>
        <dbReference type="ARBA" id="ARBA00022553"/>
    </source>
</evidence>
<dbReference type="STRING" id="1445510.YC6258_02563"/>
<dbReference type="Gene3D" id="3.40.50.1000">
    <property type="entry name" value="HAD superfamily/HAD-like"/>
    <property type="match status" value="1"/>
</dbReference>
<dbReference type="PROSITE" id="PS50846">
    <property type="entry name" value="HMA_2"/>
    <property type="match status" value="1"/>
</dbReference>
<organism evidence="17 18">
    <name type="scientific">Gynuella sunshinyii YC6258</name>
    <dbReference type="NCBI Taxonomy" id="1445510"/>
    <lineage>
        <taxon>Bacteria</taxon>
        <taxon>Pseudomonadati</taxon>
        <taxon>Pseudomonadota</taxon>
        <taxon>Gammaproteobacteria</taxon>
        <taxon>Oceanospirillales</taxon>
        <taxon>Saccharospirillaceae</taxon>
        <taxon>Gynuella</taxon>
    </lineage>
</organism>
<dbReference type="Pfam" id="PF00702">
    <property type="entry name" value="Hydrolase"/>
    <property type="match status" value="1"/>
</dbReference>
<dbReference type="Gene3D" id="2.70.150.10">
    <property type="entry name" value="Calcium-transporting ATPase, cytoplasmic transduction domain A"/>
    <property type="match status" value="1"/>
</dbReference>
<evidence type="ECO:0000256" key="6">
    <source>
        <dbReference type="ARBA" id="ARBA00022692"/>
    </source>
</evidence>
<dbReference type="NCBIfam" id="TIGR01511">
    <property type="entry name" value="ATPase-IB1_Cu"/>
    <property type="match status" value="1"/>
</dbReference>
<dbReference type="InterPro" id="IPR008250">
    <property type="entry name" value="ATPase_P-typ_transduc_dom_A_sf"/>
</dbReference>
<evidence type="ECO:0000313" key="17">
    <source>
        <dbReference type="EMBL" id="AJQ94600.1"/>
    </source>
</evidence>